<reference evidence="2 3" key="1">
    <citation type="submission" date="2020-09" db="EMBL/GenBank/DDBJ databases">
        <title>De no assembly of potato wild relative species, Solanum commersonii.</title>
        <authorList>
            <person name="Cho K."/>
        </authorList>
    </citation>
    <scope>NUCLEOTIDE SEQUENCE [LARGE SCALE GENOMIC DNA]</scope>
    <source>
        <strain evidence="2">LZ3.2</strain>
        <tissue evidence="2">Leaf</tissue>
    </source>
</reference>
<proteinExistence type="predicted"/>
<dbReference type="OrthoDB" id="1729438at2759"/>
<protein>
    <submittedName>
        <fullName evidence="2">Uncharacterized protein</fullName>
    </submittedName>
</protein>
<keyword evidence="3" id="KW-1185">Reference proteome</keyword>
<feature type="region of interest" description="Disordered" evidence="1">
    <location>
        <begin position="372"/>
        <end position="396"/>
    </location>
</feature>
<dbReference type="Proteomes" id="UP000824120">
    <property type="component" value="Chromosome 11"/>
</dbReference>
<dbReference type="EMBL" id="JACXVP010000011">
    <property type="protein sequence ID" value="KAG5576230.1"/>
    <property type="molecule type" value="Genomic_DNA"/>
</dbReference>
<dbReference type="AlphaFoldDB" id="A0A9J5WMW2"/>
<organism evidence="2 3">
    <name type="scientific">Solanum commersonii</name>
    <name type="common">Commerson's wild potato</name>
    <name type="synonym">Commerson's nightshade</name>
    <dbReference type="NCBI Taxonomy" id="4109"/>
    <lineage>
        <taxon>Eukaryota</taxon>
        <taxon>Viridiplantae</taxon>
        <taxon>Streptophyta</taxon>
        <taxon>Embryophyta</taxon>
        <taxon>Tracheophyta</taxon>
        <taxon>Spermatophyta</taxon>
        <taxon>Magnoliopsida</taxon>
        <taxon>eudicotyledons</taxon>
        <taxon>Gunneridae</taxon>
        <taxon>Pentapetalae</taxon>
        <taxon>asterids</taxon>
        <taxon>lamiids</taxon>
        <taxon>Solanales</taxon>
        <taxon>Solanaceae</taxon>
        <taxon>Solanoideae</taxon>
        <taxon>Solaneae</taxon>
        <taxon>Solanum</taxon>
    </lineage>
</organism>
<sequence length="423" mass="47873">MAFRKSRDFSYKDSIGVVSTDPSHVGPITRRKFKNKELDGSEYFTYLEMMKNNNSHTMVVTATLRGNLASVFFGEFSQISSNFGESEDSMDSPTSMNDVEESLAKSRFQNEKQYVLVAVLSIQQLQGMITNTIRPQYGGEADHASVAPNQKKCSRSTFLQFGSLTPIEVDFPRKTLEGSLEIENHEENKKVRRPVTLKEFFPKKFFCGSYIGATHVISSTDEIKESKGKHNPAITQDHQTDEKMSKKRTEEVSIKLSPSKGDKKTNIDEQQIFCYISRERQKKGQPLLEECTPQVHPPRNELSHTIFHDLKEKMTVPVAQVLSFTLESSKGNTQVGYNFSNPANLGELAEEVTGFSLSEPLWISSKKEKEITSPPYTSIEKTKESKEGKTPRRTLVFERIGRLTPRVSTFERLGHKDEKGSSK</sequence>
<evidence type="ECO:0000313" key="3">
    <source>
        <dbReference type="Proteomes" id="UP000824120"/>
    </source>
</evidence>
<name>A0A9J5WMW2_SOLCO</name>
<comment type="caution">
    <text evidence="2">The sequence shown here is derived from an EMBL/GenBank/DDBJ whole genome shotgun (WGS) entry which is preliminary data.</text>
</comment>
<feature type="compositionally biased region" description="Basic and acidic residues" evidence="1">
    <location>
        <begin position="238"/>
        <end position="253"/>
    </location>
</feature>
<evidence type="ECO:0000256" key="1">
    <source>
        <dbReference type="SAM" id="MobiDB-lite"/>
    </source>
</evidence>
<gene>
    <name evidence="2" type="ORF">H5410_056364</name>
</gene>
<evidence type="ECO:0000313" key="2">
    <source>
        <dbReference type="EMBL" id="KAG5576230.1"/>
    </source>
</evidence>
<accession>A0A9J5WMW2</accession>
<feature type="compositionally biased region" description="Basic and acidic residues" evidence="1">
    <location>
        <begin position="380"/>
        <end position="396"/>
    </location>
</feature>
<feature type="region of interest" description="Disordered" evidence="1">
    <location>
        <begin position="223"/>
        <end position="262"/>
    </location>
</feature>